<keyword evidence="1" id="KW-0472">Membrane</keyword>
<feature type="transmembrane region" description="Helical" evidence="1">
    <location>
        <begin position="119"/>
        <end position="140"/>
    </location>
</feature>
<evidence type="ECO:0000313" key="3">
    <source>
        <dbReference type="Proteomes" id="UP001350748"/>
    </source>
</evidence>
<organism evidence="2 3">
    <name type="scientific">Methylocystis borbori</name>
    <dbReference type="NCBI Taxonomy" id="3118750"/>
    <lineage>
        <taxon>Bacteria</taxon>
        <taxon>Pseudomonadati</taxon>
        <taxon>Pseudomonadota</taxon>
        <taxon>Alphaproteobacteria</taxon>
        <taxon>Hyphomicrobiales</taxon>
        <taxon>Methylocystaceae</taxon>
        <taxon>Methylocystis</taxon>
    </lineage>
</organism>
<feature type="transmembrane region" description="Helical" evidence="1">
    <location>
        <begin position="147"/>
        <end position="168"/>
    </location>
</feature>
<feature type="transmembrane region" description="Helical" evidence="1">
    <location>
        <begin position="80"/>
        <end position="99"/>
    </location>
</feature>
<protein>
    <submittedName>
        <fullName evidence="2">DUF1538 domain-containing protein</fullName>
    </submittedName>
</protein>
<dbReference type="RefSeq" id="WP_332081090.1">
    <property type="nucleotide sequence ID" value="NZ_JAZHYN010000012.1"/>
</dbReference>
<feature type="transmembrane region" description="Helical" evidence="1">
    <location>
        <begin position="12"/>
        <end position="30"/>
    </location>
</feature>
<keyword evidence="1" id="KW-0812">Transmembrane</keyword>
<sequence length="230" mass="23929">MLLLLKEKLFEVLRAVAPLFAVVCLLQFALVGASTAAFVDFLIGAVFIVAGMLLLFTGVDYGVLPMGRYIGAALPEKGSIMLVVAVAFAFGFATTVAEPDVLVLANQVNRAMDQISRQTILYAIALGVAVFAAVAMARIVLGFSLRVLLTVTYGAMLLMSFFAPGQFIPLAYDAGSVTTGVLTAPVIISIAIGLSSVLAGRSAISDGFGLLGFASVGPIFVMMAVGILLR</sequence>
<dbReference type="Proteomes" id="UP001350748">
    <property type="component" value="Unassembled WGS sequence"/>
</dbReference>
<keyword evidence="1" id="KW-1133">Transmembrane helix</keyword>
<name>A0ABU7XFF2_9HYPH</name>
<keyword evidence="3" id="KW-1185">Reference proteome</keyword>
<reference evidence="2 3" key="1">
    <citation type="submission" date="2024-02" db="EMBL/GenBank/DDBJ databases">
        <authorList>
            <person name="Grouzdev D."/>
        </authorList>
    </citation>
    <scope>NUCLEOTIDE SEQUENCE [LARGE SCALE GENOMIC DNA]</scope>
    <source>
        <strain evidence="2 3">9N</strain>
    </source>
</reference>
<gene>
    <name evidence="2" type="ORF">V3H18_06170</name>
</gene>
<feature type="transmembrane region" description="Helical" evidence="1">
    <location>
        <begin position="36"/>
        <end position="59"/>
    </location>
</feature>
<accession>A0ABU7XFF2</accession>
<proteinExistence type="predicted"/>
<feature type="transmembrane region" description="Helical" evidence="1">
    <location>
        <begin position="180"/>
        <end position="200"/>
    </location>
</feature>
<dbReference type="EMBL" id="JAZHYN010000012">
    <property type="protein sequence ID" value="MEF3366120.1"/>
    <property type="molecule type" value="Genomic_DNA"/>
</dbReference>
<dbReference type="Pfam" id="PF07556">
    <property type="entry name" value="DUF1538"/>
    <property type="match status" value="1"/>
</dbReference>
<evidence type="ECO:0000256" key="1">
    <source>
        <dbReference type="SAM" id="Phobius"/>
    </source>
</evidence>
<dbReference type="InterPro" id="IPR011435">
    <property type="entry name" value="UmpAB"/>
</dbReference>
<evidence type="ECO:0000313" key="2">
    <source>
        <dbReference type="EMBL" id="MEF3366120.1"/>
    </source>
</evidence>
<feature type="transmembrane region" description="Helical" evidence="1">
    <location>
        <begin position="207"/>
        <end position="229"/>
    </location>
</feature>
<comment type="caution">
    <text evidence="2">The sequence shown here is derived from an EMBL/GenBank/DDBJ whole genome shotgun (WGS) entry which is preliminary data.</text>
</comment>